<keyword evidence="3" id="KW-1185">Reference proteome</keyword>
<feature type="compositionally biased region" description="Polar residues" evidence="1">
    <location>
        <begin position="198"/>
        <end position="210"/>
    </location>
</feature>
<feature type="compositionally biased region" description="Basic residues" evidence="1">
    <location>
        <begin position="411"/>
        <end position="420"/>
    </location>
</feature>
<dbReference type="Proteomes" id="UP000660729">
    <property type="component" value="Unassembled WGS sequence"/>
</dbReference>
<dbReference type="EMBL" id="JABCIY010000204">
    <property type="protein sequence ID" value="KAF7188827.1"/>
    <property type="molecule type" value="Genomic_DNA"/>
</dbReference>
<evidence type="ECO:0000256" key="1">
    <source>
        <dbReference type="SAM" id="MobiDB-lite"/>
    </source>
</evidence>
<accession>A0A8H6RE57</accession>
<protein>
    <submittedName>
        <fullName evidence="2">Uncharacterized protein</fullName>
    </submittedName>
</protein>
<dbReference type="AlphaFoldDB" id="A0A8H6RE57"/>
<evidence type="ECO:0000313" key="2">
    <source>
        <dbReference type="EMBL" id="KAF7188827.1"/>
    </source>
</evidence>
<feature type="region of interest" description="Disordered" evidence="1">
    <location>
        <begin position="169"/>
        <end position="210"/>
    </location>
</feature>
<organism evidence="2 3">
    <name type="scientific">Pseudocercospora fuligena</name>
    <dbReference type="NCBI Taxonomy" id="685502"/>
    <lineage>
        <taxon>Eukaryota</taxon>
        <taxon>Fungi</taxon>
        <taxon>Dikarya</taxon>
        <taxon>Ascomycota</taxon>
        <taxon>Pezizomycotina</taxon>
        <taxon>Dothideomycetes</taxon>
        <taxon>Dothideomycetidae</taxon>
        <taxon>Mycosphaerellales</taxon>
        <taxon>Mycosphaerellaceae</taxon>
        <taxon>Pseudocercospora</taxon>
    </lineage>
</organism>
<name>A0A8H6RE57_9PEZI</name>
<feature type="compositionally biased region" description="Polar residues" evidence="1">
    <location>
        <begin position="174"/>
        <end position="184"/>
    </location>
</feature>
<feature type="compositionally biased region" description="Basic and acidic residues" evidence="1">
    <location>
        <begin position="384"/>
        <end position="395"/>
    </location>
</feature>
<evidence type="ECO:0000313" key="3">
    <source>
        <dbReference type="Proteomes" id="UP000660729"/>
    </source>
</evidence>
<reference evidence="2" key="1">
    <citation type="submission" date="2020-04" db="EMBL/GenBank/DDBJ databases">
        <title>Draft genome resource of the tomato pathogen Pseudocercospora fuligena.</title>
        <authorList>
            <person name="Zaccaron A."/>
        </authorList>
    </citation>
    <scope>NUCLEOTIDE SEQUENCE</scope>
    <source>
        <strain evidence="2">PF001</strain>
    </source>
</reference>
<proteinExistence type="predicted"/>
<sequence length="427" mass="48866">MPFCFPSTPPDKPWIPSLTTSAQFFMSLNPQAESYIPQQARYISPEGTTFAYEPRLLGNPTGIIEDTSDLRDQSASEPFWHQYPSWTRQRLYYFPGFGFIDHPVYTDYAMDGSVTFIGYGTREGKKIAKTDRPSQKRRHEEMVEIYVADEFVQNMPLRLLRRFSGAAKERFPTQEGSPSQSAKSRQADSKLDFGGDSEASTSSPRTPNGKKQMQLYLEGVEESDYPRITFVKEALNWMKSNAGESENLINYGPSELGETGILELLESYQVAVALDIRPPSVTNALRTELKNRVTETVPEDVEYMLRDVTKYLPVEDPVTVRAITAAWDRWSNYVYTREEWIAIKELLLNSENEALARKAKGIFDYRNNATKKRLQEQRQATYSTEKHQENSRRQPENPAKTTTETAASGGGRRRNRRAQQQRRDSAK</sequence>
<feature type="region of interest" description="Disordered" evidence="1">
    <location>
        <begin position="372"/>
        <end position="427"/>
    </location>
</feature>
<comment type="caution">
    <text evidence="2">The sequence shown here is derived from an EMBL/GenBank/DDBJ whole genome shotgun (WGS) entry which is preliminary data.</text>
</comment>
<gene>
    <name evidence="2" type="ORF">HII31_09750</name>
</gene>
<dbReference type="OrthoDB" id="3644326at2759"/>